<evidence type="ECO:0000259" key="19">
    <source>
        <dbReference type="Pfam" id="PF17900"/>
    </source>
</evidence>
<dbReference type="Pfam" id="PF17900">
    <property type="entry name" value="Peptidase_M1_N"/>
    <property type="match status" value="1"/>
</dbReference>
<dbReference type="InterPro" id="IPR027268">
    <property type="entry name" value="Peptidase_M4/M1_CTD_sf"/>
</dbReference>
<dbReference type="InterPro" id="IPR034016">
    <property type="entry name" value="M1_APN-typ"/>
</dbReference>
<dbReference type="SUPFAM" id="SSF55486">
    <property type="entry name" value="Metalloproteases ('zincins'), catalytic domain"/>
    <property type="match status" value="1"/>
</dbReference>
<sequence length="963" mass="109289">MGYHLPIFLISVIVTIATTNGYNLSDYRLPKYAVPASSYYNFDLRNPEEDTFRAESWHQVVILEPNTYELVLNVDPNYVNMDSMHIETNTATFICKLDDYSAETKLMALACIYDLYNENFTFPTSLDFTYTANFSDEPYGLYKKKFKVNGHESYVLFTQFEPTSFRSVFPSFDEPDFKAPISITVDHYQNLTIVGNMDFIDSHGFLQTSNMSDYLVALVAGPNDTWTSYTSTANETYTFSVFAQRIYEEYVSFTLENAPKLIDLMGSWTNLPYETLGNFKMTFAALPGMSGAMENWGLITYDETYIIDEGQKTALKYTIKAVTVMAHEISHQWFGDYVTLDWWSEAWLNEGFASYFEWHLPNLLLADYEFDKMFLVEEFQPALQGDSPSMMPLSNDESKVNTIDEINAEFDSVITYNKGGSVLRMISNALGEDVFQLGIQNYLKDNALGNVNASNFIEHLQAALPNTTDIDLKTYLDSWIYEPGYPIVKTSIEETHLDSDIVSINAYKFQPSLNDTERELSIWWVPLTYVTSDNPTVSTKWIRPTQTFGYSIPKSDDAWGLVNVHATGFYRVDYDVKSLAKIFKVLNNPDNYTQIPVLNRAQLIDDLFNIAKYYTEKEQRYESRPYQNAFSFVEYLKHEQEYYPWSTYLKEVQYLLDMITDETTLQTLKADVLELISSQLIIPNNTNSQDVSPPEILKRSLLLEWACKLGHKDAIDYVKTQFASYQADSGSVDNNYRDVIICYGFQNANSEYHASLMALYETATLPQEQTDIIVGHTCVSDVGILVKVLASTLVDDSPIEQHYWAPMYSALIKRGSIGVEAALRFILENSDAIMQKWKKPMNIEKMISSAASNAKSEHMAMLTQLLNKFGKDSKIGKIIVKGLANIESKALWLEKFGEEITSILVFGGSTVPTTPSTSTTTISTTTSSTSTSTTPRSNNGSNTARSSTGIVFLVLCSMLIFFK</sequence>
<organism evidence="20 21">
    <name type="scientific">Ceutorhynchus assimilis</name>
    <name type="common">cabbage seed weevil</name>
    <dbReference type="NCBI Taxonomy" id="467358"/>
    <lineage>
        <taxon>Eukaryota</taxon>
        <taxon>Metazoa</taxon>
        <taxon>Ecdysozoa</taxon>
        <taxon>Arthropoda</taxon>
        <taxon>Hexapoda</taxon>
        <taxon>Insecta</taxon>
        <taxon>Pterygota</taxon>
        <taxon>Neoptera</taxon>
        <taxon>Endopterygota</taxon>
        <taxon>Coleoptera</taxon>
        <taxon>Polyphaga</taxon>
        <taxon>Cucujiformia</taxon>
        <taxon>Curculionidae</taxon>
        <taxon>Ceutorhynchinae</taxon>
        <taxon>Ceutorhynchus</taxon>
    </lineage>
</organism>
<keyword evidence="4" id="KW-0336">GPI-anchor</keyword>
<feature type="binding site" evidence="12">
    <location>
        <position position="331"/>
    </location>
    <ligand>
        <name>Zn(2+)</name>
        <dbReference type="ChEBI" id="CHEBI:29105"/>
        <note>catalytic</note>
    </ligand>
</feature>
<proteinExistence type="inferred from homology"/>
<evidence type="ECO:0000256" key="3">
    <source>
        <dbReference type="ARBA" id="ARBA00022438"/>
    </source>
</evidence>
<evidence type="ECO:0000256" key="6">
    <source>
        <dbReference type="ARBA" id="ARBA00022723"/>
    </source>
</evidence>
<evidence type="ECO:0000256" key="15">
    <source>
        <dbReference type="SAM" id="MobiDB-lite"/>
    </source>
</evidence>
<evidence type="ECO:0000256" key="5">
    <source>
        <dbReference type="ARBA" id="ARBA00022670"/>
    </source>
</evidence>
<dbReference type="Gene3D" id="1.25.50.20">
    <property type="match status" value="1"/>
</dbReference>
<evidence type="ECO:0000256" key="11">
    <source>
        <dbReference type="PIRSR" id="PIRSR634016-1"/>
    </source>
</evidence>
<comment type="cofactor">
    <cofactor evidence="12 14">
        <name>Zn(2+)</name>
        <dbReference type="ChEBI" id="CHEBI:29105"/>
    </cofactor>
    <text evidence="12 14">Binds 1 zinc ion per subunit.</text>
</comment>
<keyword evidence="10" id="KW-0449">Lipoprotein</keyword>
<evidence type="ECO:0000256" key="14">
    <source>
        <dbReference type="RuleBase" id="RU364040"/>
    </source>
</evidence>
<dbReference type="GO" id="GO:0006508">
    <property type="term" value="P:proteolysis"/>
    <property type="evidence" value="ECO:0007669"/>
    <property type="project" value="UniProtKB-KW"/>
</dbReference>
<dbReference type="GO" id="GO:0005737">
    <property type="term" value="C:cytoplasm"/>
    <property type="evidence" value="ECO:0007669"/>
    <property type="project" value="TreeGrafter"/>
</dbReference>
<comment type="similarity">
    <text evidence="2 14">Belongs to the peptidase M1 family.</text>
</comment>
<reference evidence="20" key="1">
    <citation type="submission" date="2022-01" db="EMBL/GenBank/DDBJ databases">
        <authorList>
            <person name="King R."/>
        </authorList>
    </citation>
    <scope>NUCLEOTIDE SEQUENCE</scope>
</reference>
<keyword evidence="4" id="KW-0472">Membrane</keyword>
<dbReference type="FunFam" id="1.10.390.10:FF:000013">
    <property type="entry name" value="Aminopeptidase N"/>
    <property type="match status" value="1"/>
</dbReference>
<evidence type="ECO:0000256" key="4">
    <source>
        <dbReference type="ARBA" id="ARBA00022622"/>
    </source>
</evidence>
<dbReference type="SUPFAM" id="SSF63737">
    <property type="entry name" value="Leukotriene A4 hydrolase N-terminal domain"/>
    <property type="match status" value="1"/>
</dbReference>
<evidence type="ECO:0000256" key="9">
    <source>
        <dbReference type="ARBA" id="ARBA00023049"/>
    </source>
</evidence>
<dbReference type="CDD" id="cd09601">
    <property type="entry name" value="M1_APN-Q_like"/>
    <property type="match status" value="1"/>
</dbReference>
<evidence type="ECO:0000256" key="12">
    <source>
        <dbReference type="PIRSR" id="PIRSR634016-3"/>
    </source>
</evidence>
<dbReference type="GO" id="GO:0005886">
    <property type="term" value="C:plasma membrane"/>
    <property type="evidence" value="ECO:0007669"/>
    <property type="project" value="UniProtKB-SubCell"/>
</dbReference>
<dbReference type="Proteomes" id="UP001152799">
    <property type="component" value="Chromosome 6"/>
</dbReference>
<dbReference type="GO" id="GO:0098552">
    <property type="term" value="C:side of membrane"/>
    <property type="evidence" value="ECO:0007669"/>
    <property type="project" value="UniProtKB-KW"/>
</dbReference>
<dbReference type="GO" id="GO:0004177">
    <property type="term" value="F:aminopeptidase activity"/>
    <property type="evidence" value="ECO:0007669"/>
    <property type="project" value="UniProtKB-KW"/>
</dbReference>
<feature type="region of interest" description="Disordered" evidence="15">
    <location>
        <begin position="913"/>
        <end position="944"/>
    </location>
</feature>
<dbReference type="PANTHER" id="PTHR11533">
    <property type="entry name" value="PROTEASE M1 ZINC METALLOPROTEASE"/>
    <property type="match status" value="1"/>
</dbReference>
<dbReference type="EC" id="3.4.11.-" evidence="14"/>
<feature type="domain" description="Aminopeptidase N-like N-terminal" evidence="19">
    <location>
        <begin position="38"/>
        <end position="204"/>
    </location>
</feature>
<dbReference type="Pfam" id="PF11838">
    <property type="entry name" value="ERAP1_C"/>
    <property type="match status" value="1"/>
</dbReference>
<dbReference type="InterPro" id="IPR001930">
    <property type="entry name" value="Peptidase_M1"/>
</dbReference>
<evidence type="ECO:0000313" key="21">
    <source>
        <dbReference type="Proteomes" id="UP001152799"/>
    </source>
</evidence>
<feature type="chain" id="PRO_5040330336" description="Aminopeptidase" evidence="16">
    <location>
        <begin position="22"/>
        <end position="963"/>
    </location>
</feature>
<evidence type="ECO:0000259" key="18">
    <source>
        <dbReference type="Pfam" id="PF11838"/>
    </source>
</evidence>
<evidence type="ECO:0000256" key="8">
    <source>
        <dbReference type="ARBA" id="ARBA00022833"/>
    </source>
</evidence>
<dbReference type="Gene3D" id="1.10.390.10">
    <property type="entry name" value="Neutral Protease Domain 2"/>
    <property type="match status" value="1"/>
</dbReference>
<dbReference type="InterPro" id="IPR045357">
    <property type="entry name" value="Aminopeptidase_N-like_N"/>
</dbReference>
<evidence type="ECO:0000256" key="16">
    <source>
        <dbReference type="SAM" id="SignalP"/>
    </source>
</evidence>
<feature type="compositionally biased region" description="Low complexity" evidence="15">
    <location>
        <begin position="913"/>
        <end position="943"/>
    </location>
</feature>
<dbReference type="EMBL" id="OU892282">
    <property type="protein sequence ID" value="CAH1132596.1"/>
    <property type="molecule type" value="Genomic_DNA"/>
</dbReference>
<feature type="binding site" evidence="12">
    <location>
        <position position="327"/>
    </location>
    <ligand>
        <name>Zn(2+)</name>
        <dbReference type="ChEBI" id="CHEBI:29105"/>
        <note>catalytic</note>
    </ligand>
</feature>
<evidence type="ECO:0000256" key="2">
    <source>
        <dbReference type="ARBA" id="ARBA00010136"/>
    </source>
</evidence>
<dbReference type="GO" id="GO:0005615">
    <property type="term" value="C:extracellular space"/>
    <property type="evidence" value="ECO:0007669"/>
    <property type="project" value="TreeGrafter"/>
</dbReference>
<dbReference type="InterPro" id="IPR050344">
    <property type="entry name" value="Peptidase_M1_aminopeptidases"/>
</dbReference>
<protein>
    <recommendedName>
        <fullName evidence="14">Aminopeptidase</fullName>
        <ecNumber evidence="14">3.4.11.-</ecNumber>
    </recommendedName>
</protein>
<dbReference type="AlphaFoldDB" id="A0A9P0GQ85"/>
<feature type="domain" description="Peptidase M1 membrane alanine aminopeptidase" evidence="17">
    <location>
        <begin position="253"/>
        <end position="479"/>
    </location>
</feature>
<keyword evidence="16" id="KW-0732">Signal</keyword>
<feature type="site" description="Transition state stabilizer" evidence="13">
    <location>
        <position position="416"/>
    </location>
</feature>
<keyword evidence="5 14" id="KW-0645">Protease</keyword>
<evidence type="ECO:0000256" key="13">
    <source>
        <dbReference type="PIRSR" id="PIRSR634016-4"/>
    </source>
</evidence>
<dbReference type="Gene3D" id="2.60.40.1730">
    <property type="entry name" value="tricorn interacting facor f3 domain"/>
    <property type="match status" value="1"/>
</dbReference>
<evidence type="ECO:0000256" key="1">
    <source>
        <dbReference type="ARBA" id="ARBA00004609"/>
    </source>
</evidence>
<dbReference type="GO" id="GO:0008237">
    <property type="term" value="F:metallopeptidase activity"/>
    <property type="evidence" value="ECO:0007669"/>
    <property type="project" value="UniProtKB-KW"/>
</dbReference>
<dbReference type="Gene3D" id="2.60.40.1910">
    <property type="match status" value="1"/>
</dbReference>
<feature type="signal peptide" evidence="16">
    <location>
        <begin position="1"/>
        <end position="21"/>
    </location>
</feature>
<name>A0A9P0GQ85_9CUCU</name>
<feature type="binding site" evidence="12">
    <location>
        <position position="350"/>
    </location>
    <ligand>
        <name>Zn(2+)</name>
        <dbReference type="ChEBI" id="CHEBI:29105"/>
        <note>catalytic</note>
    </ligand>
</feature>
<accession>A0A9P0GQ85</accession>
<dbReference type="PANTHER" id="PTHR11533:SF294">
    <property type="entry name" value="THYROTROPIN-RELEASING HORMONE-DEGRADING ECTOENZYME"/>
    <property type="match status" value="1"/>
</dbReference>
<dbReference type="OrthoDB" id="10031169at2759"/>
<gene>
    <name evidence="20" type="ORF">CEUTPL_LOCUS11096</name>
</gene>
<dbReference type="InterPro" id="IPR024571">
    <property type="entry name" value="ERAP1-like_C_dom"/>
</dbReference>
<dbReference type="PRINTS" id="PR00756">
    <property type="entry name" value="ALADIPTASE"/>
</dbReference>
<comment type="subcellular location">
    <subcellularLocation>
        <location evidence="1">Cell membrane</location>
        <topology evidence="1">Lipid-anchor</topology>
        <topology evidence="1">GPI-anchor</topology>
    </subcellularLocation>
</comment>
<dbReference type="Pfam" id="PF01433">
    <property type="entry name" value="Peptidase_M1"/>
    <property type="match status" value="1"/>
</dbReference>
<feature type="domain" description="ERAP1-like C-terminal" evidence="18">
    <location>
        <begin position="559"/>
        <end position="884"/>
    </location>
</feature>
<dbReference type="InterPro" id="IPR042097">
    <property type="entry name" value="Aminopeptidase_N-like_N_sf"/>
</dbReference>
<keyword evidence="4" id="KW-0325">Glycoprotein</keyword>
<keyword evidence="3 14" id="KW-0031">Aminopeptidase</keyword>
<evidence type="ECO:0000256" key="10">
    <source>
        <dbReference type="ARBA" id="ARBA00023288"/>
    </source>
</evidence>
<evidence type="ECO:0000256" key="7">
    <source>
        <dbReference type="ARBA" id="ARBA00022801"/>
    </source>
</evidence>
<dbReference type="InterPro" id="IPR014782">
    <property type="entry name" value="Peptidase_M1_dom"/>
</dbReference>
<dbReference type="GO" id="GO:0008270">
    <property type="term" value="F:zinc ion binding"/>
    <property type="evidence" value="ECO:0007669"/>
    <property type="project" value="UniProtKB-UniRule"/>
</dbReference>
<keyword evidence="21" id="KW-1185">Reference proteome</keyword>
<keyword evidence="6 12" id="KW-0479">Metal-binding</keyword>
<evidence type="ECO:0000313" key="20">
    <source>
        <dbReference type="EMBL" id="CAH1132596.1"/>
    </source>
</evidence>
<feature type="active site" description="Proton acceptor" evidence="11">
    <location>
        <position position="328"/>
    </location>
</feature>
<keyword evidence="8 12" id="KW-0862">Zinc</keyword>
<keyword evidence="7 14" id="KW-0378">Hydrolase</keyword>
<evidence type="ECO:0000259" key="17">
    <source>
        <dbReference type="Pfam" id="PF01433"/>
    </source>
</evidence>
<keyword evidence="9 14" id="KW-0482">Metalloprotease</keyword>